<feature type="domain" description="Papillomavirus E2 C-terminal" evidence="14">
    <location>
        <begin position="272"/>
        <end position="348"/>
    </location>
</feature>
<comment type="subunit">
    <text evidence="12">Binds DNA as homodimer. Interacts with protein E1; this interaction greatly increases E1 DNA-binding activity. Interacts with protein L1; this interaction enhances E2-dependent replication and transcription activation. Interacts with protein L2; this interaction inhibits E2 transcriptional activity but not DNA replication function E2. Interacts with protein E7; this interaction inhibits E7 oncogenic activity. Interacts with host TAF1; this interaction modulates E2-dependent transcriptional regulation. Interacts with host BRD4; this interaction mediates E2 transcriptional activation function. Additionally, the interaction with host BRD4 on mitotic chromosomes mediates tethering of the viral genome. Interacts with host TOPBP1; this interaction is required for optimal viral DNA replication.</text>
</comment>
<dbReference type="Pfam" id="PF00511">
    <property type="entry name" value="PPV_E2_C"/>
    <property type="match status" value="1"/>
</dbReference>
<keyword evidence="12" id="KW-0832">Ubl conjugation</keyword>
<dbReference type="GO" id="GO:0003700">
    <property type="term" value="F:DNA-binding transcription factor activity"/>
    <property type="evidence" value="ECO:0007669"/>
    <property type="project" value="UniProtKB-UniRule"/>
</dbReference>
<dbReference type="Proteomes" id="UP000123584">
    <property type="component" value="Genome"/>
</dbReference>
<comment type="function">
    <text evidence="12">Plays a role in the initiation of viral DNA replication. A dimer of E2 interacts with a dimer of E1 in order to improve specificity of E1 DNA binding activity. Once the complex recognizes and binds DNA at specific sites, the E2 dimer is removed from DNA. E2 also regulates viral transcription through binding to the E2RE response element (5'-ACCNNNNNNGGT-3') present in multiple copies in the regulatory regions of the viral genome. Activates or represses transcription depending on E2RE's position with regards to proximal promoter elements including the TATA-box. Repression occurs by sterically hindering the assembly of the transcription initiation complex.</text>
</comment>
<dbReference type="InterPro" id="IPR042504">
    <property type="entry name" value="Regulatory_protein_E2_N_2"/>
</dbReference>
<evidence type="ECO:0000259" key="14">
    <source>
        <dbReference type="Pfam" id="PF00511"/>
    </source>
</evidence>
<reference evidence="16" key="2">
    <citation type="submission" date="2020-07" db="EMBL/GenBank/DDBJ databases">
        <authorList>
            <person name="Wienecke-Baldacchino K A."/>
        </authorList>
    </citation>
    <scope>NUCLEOTIDE SEQUENCE</scope>
    <source>
        <strain evidence="16">LNS3785675_HPV73</strain>
    </source>
</reference>
<comment type="PTM">
    <text evidence="12">Phosphorylated.</text>
</comment>
<dbReference type="SUPFAM" id="SSF51332">
    <property type="entry name" value="E2 regulatory, transactivation domain"/>
    <property type="match status" value="1"/>
</dbReference>
<organism evidence="15 17">
    <name type="scientific">Human papillomavirus 73</name>
    <dbReference type="NCBI Taxonomy" id="51033"/>
    <lineage>
        <taxon>Viruses</taxon>
        <taxon>Monodnaviria</taxon>
        <taxon>Shotokuvirae</taxon>
        <taxon>Cossaviricota</taxon>
        <taxon>Papovaviricetes</taxon>
        <taxon>Zurhausenvirales</taxon>
        <taxon>Papillomaviridae</taxon>
        <taxon>Firstpapillomavirinae</taxon>
        <taxon>Alphapapillomavirus</taxon>
        <taxon>Alphapapillomavirus 11</taxon>
    </lineage>
</organism>
<feature type="domain" description="Papillomavirus E2 N-terminal" evidence="13">
    <location>
        <begin position="2"/>
        <end position="197"/>
    </location>
</feature>
<dbReference type="Gene3D" id="2.170.200.10">
    <property type="entry name" value="Papillomavirus E2 early protein domain"/>
    <property type="match status" value="1"/>
</dbReference>
<accession>A0A0N7I6U4</accession>
<keyword evidence="11 12" id="KW-0804">Transcription</keyword>
<evidence type="ECO:0000256" key="1">
    <source>
        <dbReference type="ARBA" id="ARBA00004147"/>
    </source>
</evidence>
<evidence type="ECO:0000256" key="2">
    <source>
        <dbReference type="ARBA" id="ARBA00007794"/>
    </source>
</evidence>
<evidence type="ECO:0000313" key="17">
    <source>
        <dbReference type="Proteomes" id="UP000123584"/>
    </source>
</evidence>
<dbReference type="GO" id="GO:0042025">
    <property type="term" value="C:host cell nucleus"/>
    <property type="evidence" value="ECO:0007669"/>
    <property type="project" value="UniProtKB-SubCell"/>
</dbReference>
<dbReference type="GO" id="GO:0006351">
    <property type="term" value="P:DNA-templated transcription"/>
    <property type="evidence" value="ECO:0007669"/>
    <property type="project" value="UniProtKB-UniRule"/>
</dbReference>
<proteinExistence type="inferred from homology"/>
<gene>
    <name evidence="12 15" type="primary">E2</name>
</gene>
<evidence type="ECO:0000313" key="15">
    <source>
        <dbReference type="EMBL" id="ALJ32574.1"/>
    </source>
</evidence>
<evidence type="ECO:0000256" key="8">
    <source>
        <dbReference type="ARBA" id="ARBA00023015"/>
    </source>
</evidence>
<dbReference type="Pfam" id="PF00508">
    <property type="entry name" value="PPV_E2_N"/>
    <property type="match status" value="1"/>
</dbReference>
<dbReference type="GO" id="GO:0006260">
    <property type="term" value="P:DNA replication"/>
    <property type="evidence" value="ECO:0007669"/>
    <property type="project" value="UniProtKB-KW"/>
</dbReference>
<keyword evidence="5 12" id="KW-0597">Phosphoprotein</keyword>
<dbReference type="InterPro" id="IPR035975">
    <property type="entry name" value="E2/EBNA1_C_sf"/>
</dbReference>
<evidence type="ECO:0000256" key="4">
    <source>
        <dbReference type="ARBA" id="ARBA00022518"/>
    </source>
</evidence>
<dbReference type="InterPro" id="IPR012677">
    <property type="entry name" value="Nucleotide-bd_a/b_plait_sf"/>
</dbReference>
<keyword evidence="12" id="KW-1017">Isopeptide bond</keyword>
<comment type="caution">
    <text evidence="12">Lacks conserved residue(s) required for the propagation of feature annotation.</text>
</comment>
<protein>
    <recommendedName>
        <fullName evidence="12">Regulatory protein E2</fullName>
    </recommendedName>
</protein>
<organismHost>
    <name type="scientific">Homo sapiens</name>
    <name type="common">Human</name>
    <dbReference type="NCBI Taxonomy" id="9606"/>
</organismHost>
<dbReference type="EMBL" id="LR861881">
    <property type="protein sequence ID" value="CAD1807334.1"/>
    <property type="molecule type" value="Genomic_DNA"/>
</dbReference>
<evidence type="ECO:0000256" key="5">
    <source>
        <dbReference type="ARBA" id="ARBA00022553"/>
    </source>
</evidence>
<dbReference type="GO" id="GO:0000166">
    <property type="term" value="F:nucleotide binding"/>
    <property type="evidence" value="ECO:0007669"/>
    <property type="project" value="UniProtKB-UniRule"/>
</dbReference>
<evidence type="ECO:0000313" key="16">
    <source>
        <dbReference type="EMBL" id="CAD1807334.1"/>
    </source>
</evidence>
<evidence type="ECO:0000256" key="12">
    <source>
        <dbReference type="HAMAP-Rule" id="MF_04001"/>
    </source>
</evidence>
<evidence type="ECO:0000259" key="13">
    <source>
        <dbReference type="Pfam" id="PF00508"/>
    </source>
</evidence>
<sequence length="350" mass="40425">MMETLCKRLSACQDAILELYERDSVHLSDHIDHWKHVRHENVLLHKAREMGLQTVNNQAVPSLAVSRSKGYNAIELQIALESLNESLYNTEEWTLQHTSWELWVTEPKQCFKKDGKTVEVRYDCEKDNSMQYVFWTHIYCWYEGGWAKVGSKIDYNGIYYETDDEEKVYYTRFDTDAKRYGVKGIWEVHMGGQVICCAPVSSACEVSIPEIVNPLHTTTTKTTTTCTNVDTGVPSRKRQRQCDPDQRPLDCLHNLHPTTESCTQCTTHNVAPIVHLKGDKNSLKCFRYRLHKGYSHLFKNVTTTWHWTNTTNSKCGVITLMFTTVSQQQQFLQHVKIPQTIVVTSGYMSL</sequence>
<reference evidence="15 17" key="1">
    <citation type="journal article" date="2013" name="Virology">
        <title>Human papillomavirus genome variants.</title>
        <authorList>
            <person name="Burk R.D."/>
            <person name="Harari A."/>
            <person name="Chen Z."/>
        </authorList>
    </citation>
    <scope>NUCLEOTIDE SEQUENCE [LARGE SCALE GENOMIC DNA]</scope>
    <source>
        <strain evidence="15">QV33666</strain>
    </source>
</reference>
<keyword evidence="10 12" id="KW-0010">Activator</keyword>
<dbReference type="InterPro" id="IPR033668">
    <property type="entry name" value="Reg_prot_E2"/>
</dbReference>
<keyword evidence="6 12" id="KW-1048">Host nucleus</keyword>
<feature type="cross-link" description="Glycyl lysine isopeptide (Lys-Gly) (interchain with G-Cter in SUMO)" evidence="12">
    <location>
        <position position="277"/>
    </location>
</feature>
<dbReference type="InterPro" id="IPR000427">
    <property type="entry name" value="Papillomavirus_E2_C"/>
</dbReference>
<dbReference type="InterPro" id="IPR001866">
    <property type="entry name" value="PPV_E2_N"/>
</dbReference>
<keyword evidence="3 12" id="KW-0678">Repressor</keyword>
<comment type="subcellular location">
    <subcellularLocation>
        <location evidence="1 12">Host nucleus</location>
    </subcellularLocation>
</comment>
<feature type="region of interest" description="DNA-binding domain" evidence="12">
    <location>
        <begin position="272"/>
        <end position="350"/>
    </location>
</feature>
<comment type="similarity">
    <text evidence="2">Belongs to the papillomaviridae E8^E2C protein family.</text>
</comment>
<dbReference type="InterPro" id="IPR036050">
    <property type="entry name" value="Regulatory_protein_E2_N"/>
</dbReference>
<keyword evidence="9 12" id="KW-0238">DNA-binding</keyword>
<evidence type="ECO:0000256" key="9">
    <source>
        <dbReference type="ARBA" id="ARBA00023125"/>
    </source>
</evidence>
<evidence type="ECO:0000256" key="11">
    <source>
        <dbReference type="ARBA" id="ARBA00023163"/>
    </source>
</evidence>
<dbReference type="EMBL" id="KF436827">
    <property type="protein sequence ID" value="ALJ32574.1"/>
    <property type="molecule type" value="Genomic_DNA"/>
</dbReference>
<comment type="similarity">
    <text evidence="12">Belongs to the papillomaviridae E2 protein family.</text>
</comment>
<dbReference type="InterPro" id="IPR042503">
    <property type="entry name" value="Regulatory_protein_E2_N_1"/>
</dbReference>
<dbReference type="GO" id="GO:0006275">
    <property type="term" value="P:regulation of DNA replication"/>
    <property type="evidence" value="ECO:0007669"/>
    <property type="project" value="UniProtKB-UniRule"/>
</dbReference>
<evidence type="ECO:0000256" key="6">
    <source>
        <dbReference type="ARBA" id="ARBA00022562"/>
    </source>
</evidence>
<dbReference type="Gene3D" id="3.30.70.330">
    <property type="match status" value="1"/>
</dbReference>
<evidence type="ECO:0000256" key="3">
    <source>
        <dbReference type="ARBA" id="ARBA00022491"/>
    </source>
</evidence>
<dbReference type="HAMAP" id="MF_04001">
    <property type="entry name" value="PPV_E2"/>
    <property type="match status" value="1"/>
</dbReference>
<dbReference type="GO" id="GO:0003677">
    <property type="term" value="F:DNA binding"/>
    <property type="evidence" value="ECO:0007669"/>
    <property type="project" value="UniProtKB-UniRule"/>
</dbReference>
<keyword evidence="4 12" id="KW-0244">Early protein</keyword>
<comment type="PTM">
    <text evidence="12">Sumoylation plays a regulatory role in E2 transcriptional activity.</text>
</comment>
<dbReference type="GO" id="GO:0039693">
    <property type="term" value="P:viral DNA genome replication"/>
    <property type="evidence" value="ECO:0007669"/>
    <property type="project" value="UniProtKB-UniRule"/>
</dbReference>
<dbReference type="Gene3D" id="1.10.287.30">
    <property type="entry name" value="E2 (early) protein, N terminal domain, subdomain 1"/>
    <property type="match status" value="1"/>
</dbReference>
<keyword evidence="8 12" id="KW-0805">Transcription regulation</keyword>
<keyword evidence="7 12" id="KW-0235">DNA replication</keyword>
<evidence type="ECO:0000256" key="10">
    <source>
        <dbReference type="ARBA" id="ARBA00023159"/>
    </source>
</evidence>
<name>A0A0N7I6U4_HPV73</name>
<evidence type="ECO:0000256" key="7">
    <source>
        <dbReference type="ARBA" id="ARBA00022705"/>
    </source>
</evidence>
<dbReference type="SUPFAM" id="SSF54957">
    <property type="entry name" value="Viral DNA-binding domain"/>
    <property type="match status" value="1"/>
</dbReference>